<dbReference type="AlphaFoldDB" id="A0A502G0I4"/>
<organism evidence="2 3">
    <name type="scientific">Ewingella americana</name>
    <dbReference type="NCBI Taxonomy" id="41202"/>
    <lineage>
        <taxon>Bacteria</taxon>
        <taxon>Pseudomonadati</taxon>
        <taxon>Pseudomonadota</taxon>
        <taxon>Gammaproteobacteria</taxon>
        <taxon>Enterobacterales</taxon>
        <taxon>Yersiniaceae</taxon>
        <taxon>Ewingella</taxon>
    </lineage>
</organism>
<keyword evidence="1" id="KW-0732">Signal</keyword>
<sequence length="157" mass="18003">MKIYSLLLIGMFFSINVLACEQDDTEIISCSLVGEASRNVSFCLNKKNQEINYYFKRAGKIELNVLFNIERKLKRLTDENMGVTYLGFSKGQFGYILSIINGAESEEYSMSFDIKKDNKIIQTTECSSNSYRSDNIVSKYIENIPYNSVKGNEFIFP</sequence>
<protein>
    <recommendedName>
        <fullName evidence="4">Lipoprotein</fullName>
    </recommendedName>
</protein>
<evidence type="ECO:0000313" key="3">
    <source>
        <dbReference type="Proteomes" id="UP000317663"/>
    </source>
</evidence>
<evidence type="ECO:0000256" key="1">
    <source>
        <dbReference type="SAM" id="SignalP"/>
    </source>
</evidence>
<keyword evidence="3" id="KW-1185">Reference proteome</keyword>
<gene>
    <name evidence="2" type="ORF">EAH77_23645</name>
</gene>
<feature type="chain" id="PRO_5021383097" description="Lipoprotein" evidence="1">
    <location>
        <begin position="20"/>
        <end position="157"/>
    </location>
</feature>
<feature type="signal peptide" evidence="1">
    <location>
        <begin position="1"/>
        <end position="19"/>
    </location>
</feature>
<comment type="caution">
    <text evidence="2">The sequence shown here is derived from an EMBL/GenBank/DDBJ whole genome shotgun (WGS) entry which is preliminary data.</text>
</comment>
<evidence type="ECO:0000313" key="2">
    <source>
        <dbReference type="EMBL" id="TPG55417.1"/>
    </source>
</evidence>
<proteinExistence type="predicted"/>
<dbReference type="Proteomes" id="UP000317663">
    <property type="component" value="Unassembled WGS sequence"/>
</dbReference>
<name>A0A502G0I4_9GAMM</name>
<dbReference type="OrthoDB" id="6630718at2"/>
<accession>A0A502G0I4</accession>
<dbReference type="RefSeq" id="WP_140475638.1">
    <property type="nucleotide sequence ID" value="NZ_RCZD01000019.1"/>
</dbReference>
<evidence type="ECO:0008006" key="4">
    <source>
        <dbReference type="Google" id="ProtNLM"/>
    </source>
</evidence>
<dbReference type="EMBL" id="RCZD01000019">
    <property type="protein sequence ID" value="TPG55417.1"/>
    <property type="molecule type" value="Genomic_DNA"/>
</dbReference>
<reference evidence="2 3" key="1">
    <citation type="journal article" date="2019" name="Environ. Microbiol.">
        <title>Species interactions and distinct microbial communities in high Arctic permafrost affected cryosols are associated with the CH4 and CO2 gas fluxes.</title>
        <authorList>
            <person name="Altshuler I."/>
            <person name="Hamel J."/>
            <person name="Turney S."/>
            <person name="Magnuson E."/>
            <person name="Levesque R."/>
            <person name="Greer C."/>
            <person name="Whyte L.G."/>
        </authorList>
    </citation>
    <scope>NUCLEOTIDE SEQUENCE [LARGE SCALE GENOMIC DNA]</scope>
    <source>
        <strain evidence="2 3">E4</strain>
    </source>
</reference>